<keyword evidence="3" id="KW-0285">Flavoprotein</keyword>
<keyword evidence="4" id="KW-0288">FMN</keyword>
<name>A0A1M5BDQ9_9BACT</name>
<organism evidence="7 8">
    <name type="scientific">Dysgonomonas macrotermitis</name>
    <dbReference type="NCBI Taxonomy" id="1346286"/>
    <lineage>
        <taxon>Bacteria</taxon>
        <taxon>Pseudomonadati</taxon>
        <taxon>Bacteroidota</taxon>
        <taxon>Bacteroidia</taxon>
        <taxon>Bacteroidales</taxon>
        <taxon>Dysgonomonadaceae</taxon>
        <taxon>Dysgonomonas</taxon>
    </lineage>
</organism>
<dbReference type="Pfam" id="PF00881">
    <property type="entry name" value="Nitroreductase"/>
    <property type="match status" value="1"/>
</dbReference>
<evidence type="ECO:0000256" key="1">
    <source>
        <dbReference type="ARBA" id="ARBA00001917"/>
    </source>
</evidence>
<feature type="domain" description="Nitroreductase" evidence="6">
    <location>
        <begin position="8"/>
        <end position="184"/>
    </location>
</feature>
<dbReference type="AlphaFoldDB" id="A0A1M5BDQ9"/>
<protein>
    <submittedName>
        <fullName evidence="7">Nitroreductase</fullName>
    </submittedName>
</protein>
<reference evidence="8" key="1">
    <citation type="submission" date="2016-11" db="EMBL/GenBank/DDBJ databases">
        <authorList>
            <person name="Varghese N."/>
            <person name="Submissions S."/>
        </authorList>
    </citation>
    <scope>NUCLEOTIDE SEQUENCE [LARGE SCALE GENOMIC DNA]</scope>
    <source>
        <strain evidence="8">DSM 27370</strain>
    </source>
</reference>
<dbReference type="GO" id="GO:0016491">
    <property type="term" value="F:oxidoreductase activity"/>
    <property type="evidence" value="ECO:0007669"/>
    <property type="project" value="UniProtKB-KW"/>
</dbReference>
<proteinExistence type="inferred from homology"/>
<dbReference type="PANTHER" id="PTHR43673">
    <property type="entry name" value="NAD(P)H NITROREDUCTASE YDGI-RELATED"/>
    <property type="match status" value="1"/>
</dbReference>
<dbReference type="Proteomes" id="UP000184480">
    <property type="component" value="Unassembled WGS sequence"/>
</dbReference>
<dbReference type="OrthoDB" id="9809288at2"/>
<evidence type="ECO:0000313" key="7">
    <source>
        <dbReference type="EMBL" id="SHF40586.1"/>
    </source>
</evidence>
<dbReference type="PANTHER" id="PTHR43673:SF2">
    <property type="entry name" value="NITROREDUCTASE"/>
    <property type="match status" value="1"/>
</dbReference>
<sequence>MSLNEDLQWRYACKRMNGTVVPDEDLNRILEAIRLAPTSMGMQLFKVFVIKDRTLLDKIHKEAAPRQLMINGCSHLLVFAAYSKLTSKDMDDYIQRLGVTRNISGEQLEEYRVKWNSLLDIPEDEVFEWTARQTYITMGYATLAAASLKIDSTPVEGADFDTIDQILDMKSQNLKSTLLLPLGYRDEKEDRLAGAPKVRKDAKELFIF</sequence>
<evidence type="ECO:0000256" key="4">
    <source>
        <dbReference type="ARBA" id="ARBA00022643"/>
    </source>
</evidence>
<evidence type="ECO:0000256" key="5">
    <source>
        <dbReference type="ARBA" id="ARBA00023002"/>
    </source>
</evidence>
<keyword evidence="5" id="KW-0560">Oxidoreductase</keyword>
<dbReference type="STRING" id="1346286.SAMN05444362_10632"/>
<dbReference type="EMBL" id="FQUC01000006">
    <property type="protein sequence ID" value="SHF40586.1"/>
    <property type="molecule type" value="Genomic_DNA"/>
</dbReference>
<dbReference type="InterPro" id="IPR029479">
    <property type="entry name" value="Nitroreductase"/>
</dbReference>
<evidence type="ECO:0000313" key="8">
    <source>
        <dbReference type="Proteomes" id="UP000184480"/>
    </source>
</evidence>
<evidence type="ECO:0000256" key="2">
    <source>
        <dbReference type="ARBA" id="ARBA00007118"/>
    </source>
</evidence>
<dbReference type="SUPFAM" id="SSF55469">
    <property type="entry name" value="FMN-dependent nitroreductase-like"/>
    <property type="match status" value="1"/>
</dbReference>
<comment type="cofactor">
    <cofactor evidence="1">
        <name>FMN</name>
        <dbReference type="ChEBI" id="CHEBI:58210"/>
    </cofactor>
</comment>
<keyword evidence="8" id="KW-1185">Reference proteome</keyword>
<evidence type="ECO:0000259" key="6">
    <source>
        <dbReference type="Pfam" id="PF00881"/>
    </source>
</evidence>
<dbReference type="RefSeq" id="WP_062183457.1">
    <property type="nucleotide sequence ID" value="NZ_BBXL01000021.1"/>
</dbReference>
<comment type="similarity">
    <text evidence="2">Belongs to the nitroreductase family.</text>
</comment>
<accession>A0A1M5BDQ9</accession>
<evidence type="ECO:0000256" key="3">
    <source>
        <dbReference type="ARBA" id="ARBA00022630"/>
    </source>
</evidence>
<gene>
    <name evidence="7" type="ORF">SAMN05444362_10632</name>
</gene>
<dbReference type="Gene3D" id="3.40.109.10">
    <property type="entry name" value="NADH Oxidase"/>
    <property type="match status" value="1"/>
</dbReference>
<dbReference type="InterPro" id="IPR000415">
    <property type="entry name" value="Nitroreductase-like"/>
</dbReference>